<dbReference type="Gene3D" id="1.10.8.10">
    <property type="entry name" value="DNA helicase RuvA subunit, C-terminal domain"/>
    <property type="match status" value="1"/>
</dbReference>
<dbReference type="InterPro" id="IPR052586">
    <property type="entry name" value="ASCC2"/>
</dbReference>
<feature type="compositionally biased region" description="Polar residues" evidence="1">
    <location>
        <begin position="687"/>
        <end position="696"/>
    </location>
</feature>
<accession>A0AAN7ZKA5</accession>
<dbReference type="InterPro" id="IPR003892">
    <property type="entry name" value="CUE"/>
</dbReference>
<dbReference type="PANTHER" id="PTHR21494:SF0">
    <property type="entry name" value="ACTIVATING SIGNAL COINTEGRATOR 1 COMPLEX SUBUNIT 2"/>
    <property type="match status" value="1"/>
</dbReference>
<feature type="compositionally biased region" description="Basic residues" evidence="1">
    <location>
        <begin position="707"/>
        <end position="727"/>
    </location>
</feature>
<feature type="region of interest" description="Disordered" evidence="1">
    <location>
        <begin position="676"/>
        <end position="727"/>
    </location>
</feature>
<dbReference type="CDD" id="cd14364">
    <property type="entry name" value="CUE_ASCC2"/>
    <property type="match status" value="1"/>
</dbReference>
<proteinExistence type="predicted"/>
<organism evidence="3 4">
    <name type="scientific">Pyrocoelia pectoralis</name>
    <dbReference type="NCBI Taxonomy" id="417401"/>
    <lineage>
        <taxon>Eukaryota</taxon>
        <taxon>Metazoa</taxon>
        <taxon>Ecdysozoa</taxon>
        <taxon>Arthropoda</taxon>
        <taxon>Hexapoda</taxon>
        <taxon>Insecta</taxon>
        <taxon>Pterygota</taxon>
        <taxon>Neoptera</taxon>
        <taxon>Endopterygota</taxon>
        <taxon>Coleoptera</taxon>
        <taxon>Polyphaga</taxon>
        <taxon>Elateriformia</taxon>
        <taxon>Elateroidea</taxon>
        <taxon>Lampyridae</taxon>
        <taxon>Lampyrinae</taxon>
        <taxon>Pyrocoelia</taxon>
    </lineage>
</organism>
<dbReference type="GO" id="GO:0043130">
    <property type="term" value="F:ubiquitin binding"/>
    <property type="evidence" value="ECO:0007669"/>
    <property type="project" value="InterPro"/>
</dbReference>
<sequence length="727" mass="84281">MDILCSKDSFKNPDKQPLNKVTLEYKKATRTSRNVETLENIVEMLLQSTDIRRYNECYKNDVIQTPALDKCWIEKKSYHKFIPYLLYVNESDNKNFLQNESFLQQLKFLVDCSYQQFWCYIAYDQNVIGMIKDFLQNSVPVHIITHLSKKYFDLYNQMHSYILSILHRLMDFNLSEIEYLEEDTVREIFRDSNLFDIATVFTACYLYHFSDPNVIKQIINFCLSTMSDDSFVKGINRILSKIGSELEHFLNSTTKCSPKALEENTFFLFEMASGLNHFLSVCDDAVKIAFSMDLPFGIMCVYQKVYSEIDDTIGKRSNGEDCIKHIDLIKRWVAYGKFEFVNTIHIFTTHCINAIISFRNNSVKQDNAIEIYISLISNALDNDLFIISYNETYPVRDQFQILVDCVSNFDSQQTDYLLESLDSIINQFHSVQDDPVPSTLPTYSKELGNEQNYVEQCEKMYVTLSQFLERFHNKKGTTLPKSVSLVLEQYYDLLKQLHITDVQSTNGMSNHNVQAVLDILPHLSSNFVTKCLQKYNGDPNEVIAHVLNGDLPTDLANLSHAIASDVASTSKYPMEQQIGKKWNDLNVNNVLDDKKEKEKIKELVLKASYTFDLDDEYDDRVEIGHSLNDSDNESRILRHLGEAVEESEESESEEEIVEGKRNSSRDFCVDPSVLREKRAQQHHNTKVFRQNKSGEQNNEKTFSKSTKSNHNRRKGATWKRNKGMIPS</sequence>
<protein>
    <recommendedName>
        <fullName evidence="2">CUE domain-containing protein</fullName>
    </recommendedName>
</protein>
<name>A0AAN7ZKA5_9COLE</name>
<dbReference type="Proteomes" id="UP001329430">
    <property type="component" value="Chromosome 1"/>
</dbReference>
<dbReference type="InterPro" id="IPR041800">
    <property type="entry name" value="ASCC2_CUE"/>
</dbReference>
<dbReference type="InterPro" id="IPR009060">
    <property type="entry name" value="UBA-like_sf"/>
</dbReference>
<feature type="region of interest" description="Disordered" evidence="1">
    <location>
        <begin position="642"/>
        <end position="662"/>
    </location>
</feature>
<feature type="compositionally biased region" description="Acidic residues" evidence="1">
    <location>
        <begin position="643"/>
        <end position="656"/>
    </location>
</feature>
<dbReference type="EMBL" id="JAVRBK010000001">
    <property type="protein sequence ID" value="KAK5650825.1"/>
    <property type="molecule type" value="Genomic_DNA"/>
</dbReference>
<reference evidence="3 4" key="1">
    <citation type="journal article" date="2024" name="Insects">
        <title>An Improved Chromosome-Level Genome Assembly of the Firefly Pyrocoelia pectoralis.</title>
        <authorList>
            <person name="Fu X."/>
            <person name="Meyer-Rochow V.B."/>
            <person name="Ballantyne L."/>
            <person name="Zhu X."/>
        </authorList>
    </citation>
    <scope>NUCLEOTIDE SEQUENCE [LARGE SCALE GENOMIC DNA]</scope>
    <source>
        <strain evidence="3">XCY_ONT2</strain>
    </source>
</reference>
<evidence type="ECO:0000313" key="4">
    <source>
        <dbReference type="Proteomes" id="UP001329430"/>
    </source>
</evidence>
<feature type="domain" description="CUE" evidence="2">
    <location>
        <begin position="508"/>
        <end position="551"/>
    </location>
</feature>
<evidence type="ECO:0000256" key="1">
    <source>
        <dbReference type="SAM" id="MobiDB-lite"/>
    </source>
</evidence>
<evidence type="ECO:0000313" key="3">
    <source>
        <dbReference type="EMBL" id="KAK5650825.1"/>
    </source>
</evidence>
<dbReference type="AlphaFoldDB" id="A0AAN7ZKA5"/>
<dbReference type="GO" id="GO:0006355">
    <property type="term" value="P:regulation of DNA-templated transcription"/>
    <property type="evidence" value="ECO:0007669"/>
    <property type="project" value="TreeGrafter"/>
</dbReference>
<keyword evidence="4" id="KW-1185">Reference proteome</keyword>
<gene>
    <name evidence="3" type="ORF">RI129_001854</name>
</gene>
<comment type="caution">
    <text evidence="3">The sequence shown here is derived from an EMBL/GenBank/DDBJ whole genome shotgun (WGS) entry which is preliminary data.</text>
</comment>
<dbReference type="Pfam" id="PF02845">
    <property type="entry name" value="CUE"/>
    <property type="match status" value="1"/>
</dbReference>
<evidence type="ECO:0000259" key="2">
    <source>
        <dbReference type="PROSITE" id="PS51140"/>
    </source>
</evidence>
<dbReference type="PANTHER" id="PTHR21494">
    <property type="entry name" value="ACTIVATING SIGNAL COINTEGRATOR 1 COMPLEX SUBUNIT 2 ASC-1 COMPLEX SUBUNIT P100"/>
    <property type="match status" value="1"/>
</dbReference>
<dbReference type="PROSITE" id="PS51140">
    <property type="entry name" value="CUE"/>
    <property type="match status" value="1"/>
</dbReference>
<dbReference type="SUPFAM" id="SSF46934">
    <property type="entry name" value="UBA-like"/>
    <property type="match status" value="1"/>
</dbReference>